<feature type="domain" description="Alpha-L-rhamnosidase concanavalin-like" evidence="4">
    <location>
        <begin position="218"/>
        <end position="316"/>
    </location>
</feature>
<feature type="domain" description="Alpha-L-rhamnosidase six-hairpin glycosidase" evidence="6">
    <location>
        <begin position="328"/>
        <end position="660"/>
    </location>
</feature>
<dbReference type="InterPro" id="IPR012341">
    <property type="entry name" value="6hp_glycosidase-like_sf"/>
</dbReference>
<evidence type="ECO:0000256" key="2">
    <source>
        <dbReference type="ARBA" id="ARBA00012652"/>
    </source>
</evidence>
<dbReference type="Gene3D" id="1.50.10.10">
    <property type="match status" value="1"/>
</dbReference>
<dbReference type="Gene3D" id="2.60.120.260">
    <property type="entry name" value="Galactose-binding domain-like"/>
    <property type="match status" value="2"/>
</dbReference>
<evidence type="ECO:0000256" key="3">
    <source>
        <dbReference type="SAM" id="MobiDB-lite"/>
    </source>
</evidence>
<accession>A0A1E3AQF4</accession>
<dbReference type="PANTHER" id="PTHR33307:SF6">
    <property type="entry name" value="ALPHA-RHAMNOSIDASE (EUROFUNG)-RELATED"/>
    <property type="match status" value="1"/>
</dbReference>
<evidence type="ECO:0000313" key="8">
    <source>
        <dbReference type="Proteomes" id="UP000095003"/>
    </source>
</evidence>
<protein>
    <recommendedName>
        <fullName evidence="2">alpha-L-rhamnosidase</fullName>
        <ecNumber evidence="2">3.2.1.40</ecNumber>
    </recommendedName>
</protein>
<evidence type="ECO:0000259" key="4">
    <source>
        <dbReference type="Pfam" id="PF05592"/>
    </source>
</evidence>
<dbReference type="GO" id="GO:0030596">
    <property type="term" value="F:alpha-L-rhamnosidase activity"/>
    <property type="evidence" value="ECO:0007669"/>
    <property type="project" value="UniProtKB-EC"/>
</dbReference>
<comment type="caution">
    <text evidence="7">The sequence shown here is derived from an EMBL/GenBank/DDBJ whole genome shotgun (WGS) entry which is preliminary data.</text>
</comment>
<dbReference type="InterPro" id="IPR008902">
    <property type="entry name" value="Rhamnosid_concanavalin"/>
</dbReference>
<dbReference type="AlphaFoldDB" id="A0A1E3AQF4"/>
<dbReference type="InterPro" id="IPR016007">
    <property type="entry name" value="Alpha_rhamnosid"/>
</dbReference>
<dbReference type="GO" id="GO:0005975">
    <property type="term" value="P:carbohydrate metabolic process"/>
    <property type="evidence" value="ECO:0007669"/>
    <property type="project" value="InterPro"/>
</dbReference>
<reference evidence="7 8" key="1">
    <citation type="submission" date="2016-07" db="EMBL/GenBank/DDBJ databases">
        <title>Characterization of isolates of Eisenbergiella tayi derived from blood cultures, using whole genome sequencing.</title>
        <authorList>
            <person name="Burdz T."/>
            <person name="Wiebe D."/>
            <person name="Huynh C."/>
            <person name="Bernard K."/>
        </authorList>
    </citation>
    <scope>NUCLEOTIDE SEQUENCE [LARGE SCALE GENOMIC DNA]</scope>
    <source>
        <strain evidence="7 8">NML 120489</strain>
    </source>
</reference>
<dbReference type="EC" id="3.2.1.40" evidence="2"/>
<evidence type="ECO:0000259" key="5">
    <source>
        <dbReference type="Pfam" id="PF08531"/>
    </source>
</evidence>
<comment type="catalytic activity">
    <reaction evidence="1">
        <text>Hydrolysis of terminal non-reducing alpha-L-rhamnose residues in alpha-L-rhamnosides.</text>
        <dbReference type="EC" id="3.2.1.40"/>
    </reaction>
</comment>
<dbReference type="PATRIC" id="fig|1432052.3.peg.3754"/>
<evidence type="ECO:0000313" key="7">
    <source>
        <dbReference type="EMBL" id="ODM10953.1"/>
    </source>
</evidence>
<dbReference type="Pfam" id="PF08531">
    <property type="entry name" value="Bac_rhamnosid_N"/>
    <property type="match status" value="1"/>
</dbReference>
<dbReference type="RefSeq" id="WP_176726821.1">
    <property type="nucleotide sequence ID" value="NZ_MCGI01000003.1"/>
</dbReference>
<dbReference type="EMBL" id="MCGI01000003">
    <property type="protein sequence ID" value="ODM10953.1"/>
    <property type="molecule type" value="Genomic_DNA"/>
</dbReference>
<feature type="compositionally biased region" description="Pro residues" evidence="3">
    <location>
        <begin position="708"/>
        <end position="719"/>
    </location>
</feature>
<dbReference type="Pfam" id="PF17389">
    <property type="entry name" value="Bac_rhamnosid6H"/>
    <property type="match status" value="1"/>
</dbReference>
<dbReference type="InterPro" id="IPR008928">
    <property type="entry name" value="6-hairpin_glycosidase_sf"/>
</dbReference>
<feature type="region of interest" description="Disordered" evidence="3">
    <location>
        <begin position="701"/>
        <end position="728"/>
    </location>
</feature>
<dbReference type="SUPFAM" id="SSF48208">
    <property type="entry name" value="Six-hairpin glycosidases"/>
    <property type="match status" value="1"/>
</dbReference>
<proteinExistence type="predicted"/>
<sequence>MNFPQQFISASTDYADFDHQVPAPYIRKKFTLDAAPRRAELLITGLGFYQVFINGTEITKSILAPYISNPDDVIYYDRYDTLPYLTRGDNVIGIILGNGMQNAYGGFVWDFDKARWRSAPMTALRMDMTLDNGECLTIESDTTFRTHPSPLLENELRSGDCYDARLSIDDWCSPSFSDAAWNPALKVTPPRGEMRLCQASPIKTYERRKAISIIPYEDGYLYDFGTDTAGVCELRIKGKPGQKIQISYAEWYHDGILEKKNLMFPEYDFPYTDRVQNSTYICRGDKEETYIPSFTYYGFRYAYIKGIEKDQALPDLLTYHVMGGDFQEIGSFSCSDPIANELQAMTRNATISNFFWFPTDCPHREKNGWTGDAALSAEHMLMNLAAEDSLREWLHNVELSQAPDGSLPGIVPTAGWGFGCGPAWDQVITEIPFYLLKLRGDLQTAEEATPFIFRYLFYLSGIRNEKGLIDTGLGDWCETGKSGGGHKAPVEVTSTATAVHLLEEAKYLFKRLNRKPEYHYADTLMTQLKKSFRKYLIDFSTMTAAGACQTSQAMAIHYGLFKKAERPAAFTRLLQLIHQAGNHINAGALGLRVLFHVLSDHGHADLAYQMITTKDYPSYANWITRGATSLWEDFLPPEAQPHSQNHHFFGDISSWFIRAITGINPNPHLDDPDYILLAPNFIQPLTQAQAAYQAPSGKLTIKWHRTPPTDPQNPHPSAPPDTIQLNIQSPPQLKGTIRLPQSWQFEDGFPQKPLLPGTYTCRYTP</sequence>
<gene>
    <name evidence="7" type="ORF">BEH84_03382</name>
</gene>
<evidence type="ECO:0000259" key="6">
    <source>
        <dbReference type="Pfam" id="PF17389"/>
    </source>
</evidence>
<dbReference type="InterPro" id="IPR013737">
    <property type="entry name" value="Bac_rhamnosid_N"/>
</dbReference>
<dbReference type="Gene3D" id="2.60.420.10">
    <property type="entry name" value="Maltose phosphorylase, domain 3"/>
    <property type="match status" value="1"/>
</dbReference>
<feature type="domain" description="Bacterial alpha-L-rhamnosidase N-terminal" evidence="5">
    <location>
        <begin position="36"/>
        <end position="204"/>
    </location>
</feature>
<dbReference type="PANTHER" id="PTHR33307">
    <property type="entry name" value="ALPHA-RHAMNOSIDASE (EUROFUNG)"/>
    <property type="match status" value="1"/>
</dbReference>
<dbReference type="InterPro" id="IPR035396">
    <property type="entry name" value="Bac_rhamnosid6H"/>
</dbReference>
<dbReference type="Proteomes" id="UP000095003">
    <property type="component" value="Unassembled WGS sequence"/>
</dbReference>
<name>A0A1E3AQF4_9FIRM</name>
<evidence type="ECO:0000256" key="1">
    <source>
        <dbReference type="ARBA" id="ARBA00001445"/>
    </source>
</evidence>
<dbReference type="Pfam" id="PF05592">
    <property type="entry name" value="Bac_rhamnosid"/>
    <property type="match status" value="1"/>
</dbReference>
<organism evidence="7 8">
    <name type="scientific">Eisenbergiella tayi</name>
    <dbReference type="NCBI Taxonomy" id="1432052"/>
    <lineage>
        <taxon>Bacteria</taxon>
        <taxon>Bacillati</taxon>
        <taxon>Bacillota</taxon>
        <taxon>Clostridia</taxon>
        <taxon>Lachnospirales</taxon>
        <taxon>Lachnospiraceae</taxon>
        <taxon>Eisenbergiella</taxon>
    </lineage>
</organism>